<organism evidence="1">
    <name type="scientific">Loa loa</name>
    <name type="common">Eye worm</name>
    <name type="synonym">Filaria loa</name>
    <dbReference type="NCBI Taxonomy" id="7209"/>
    <lineage>
        <taxon>Eukaryota</taxon>
        <taxon>Metazoa</taxon>
        <taxon>Ecdysozoa</taxon>
        <taxon>Nematoda</taxon>
        <taxon>Chromadorea</taxon>
        <taxon>Rhabditida</taxon>
        <taxon>Spirurina</taxon>
        <taxon>Spiruromorpha</taxon>
        <taxon>Filarioidea</taxon>
        <taxon>Onchocercidae</taxon>
        <taxon>Loa</taxon>
    </lineage>
</organism>
<dbReference type="GeneID" id="31251592"/>
<dbReference type="RefSeq" id="XP_020306567.1">
    <property type="nucleotide sequence ID" value="XM_020449857.1"/>
</dbReference>
<accession>A0A1S0UJL9</accession>
<dbReference type="AlphaFoldDB" id="A0A1S0UJL9"/>
<name>A0A1S0UJL9_LOALO</name>
<sequence length="63" mass="7035">MFSAFIHLLQRELKDGAWLGEVQAARTNGMAFNSVAGQNVVPGGQEFQIRTEAVNRLTTKRWS</sequence>
<protein>
    <submittedName>
        <fullName evidence="1">Uncharacterized protein</fullName>
    </submittedName>
</protein>
<reference evidence="1" key="1">
    <citation type="submission" date="2012-04" db="EMBL/GenBank/DDBJ databases">
        <title>The Genome Sequence of Loa loa.</title>
        <authorList>
            <consortium name="The Broad Institute Genome Sequencing Platform"/>
            <consortium name="Broad Institute Genome Sequencing Center for Infectious Disease"/>
            <person name="Nutman T.B."/>
            <person name="Fink D.L."/>
            <person name="Russ C."/>
            <person name="Young S."/>
            <person name="Zeng Q."/>
            <person name="Gargeya S."/>
            <person name="Alvarado L."/>
            <person name="Berlin A."/>
            <person name="Chapman S.B."/>
            <person name="Chen Z."/>
            <person name="Freedman E."/>
            <person name="Gellesch M."/>
            <person name="Goldberg J."/>
            <person name="Griggs A."/>
            <person name="Gujja S."/>
            <person name="Heilman E.R."/>
            <person name="Heiman D."/>
            <person name="Howarth C."/>
            <person name="Mehta T."/>
            <person name="Neiman D."/>
            <person name="Pearson M."/>
            <person name="Roberts A."/>
            <person name="Saif S."/>
            <person name="Shea T."/>
            <person name="Shenoy N."/>
            <person name="Sisk P."/>
            <person name="Stolte C."/>
            <person name="Sykes S."/>
            <person name="White J."/>
            <person name="Yandava C."/>
            <person name="Haas B."/>
            <person name="Henn M.R."/>
            <person name="Nusbaum C."/>
            <person name="Birren B."/>
        </authorList>
    </citation>
    <scope>NUCLEOTIDE SEQUENCE [LARGE SCALE GENOMIC DNA]</scope>
</reference>
<proteinExistence type="predicted"/>
<dbReference type="EMBL" id="JH712113">
    <property type="protein sequence ID" value="EJD75723.1"/>
    <property type="molecule type" value="Genomic_DNA"/>
</dbReference>
<dbReference type="CTD" id="31251592"/>
<dbReference type="KEGG" id="loa:LOAG_17194"/>
<evidence type="ECO:0000313" key="1">
    <source>
        <dbReference type="EMBL" id="EJD75723.1"/>
    </source>
</evidence>
<gene>
    <name evidence="1" type="ORF">LOAG_17194</name>
</gene>
<dbReference type="InParanoid" id="A0A1S0UJL9"/>